<dbReference type="VEuPathDB" id="AmoebaDB:NfTy_002970"/>
<keyword evidence="7" id="KW-0274">FAD</keyword>
<dbReference type="InterPro" id="IPR023173">
    <property type="entry name" value="NADPH_Cyt_P450_Rdtase_alpha"/>
</dbReference>
<evidence type="ECO:0000256" key="11">
    <source>
        <dbReference type="ARBA" id="ARBA00039088"/>
    </source>
</evidence>
<dbReference type="Pfam" id="PF00258">
    <property type="entry name" value="Flavodoxin_1"/>
    <property type="match status" value="1"/>
</dbReference>
<dbReference type="GO" id="GO:0050660">
    <property type="term" value="F:flavin adenine dinucleotide binding"/>
    <property type="evidence" value="ECO:0007669"/>
    <property type="project" value="TreeGrafter"/>
</dbReference>
<dbReference type="InterPro" id="IPR017927">
    <property type="entry name" value="FAD-bd_FR_type"/>
</dbReference>
<comment type="cofactor">
    <cofactor evidence="2">
        <name>FAD</name>
        <dbReference type="ChEBI" id="CHEBI:57692"/>
    </cofactor>
</comment>
<evidence type="ECO:0000256" key="4">
    <source>
        <dbReference type="ARBA" id="ARBA00022630"/>
    </source>
</evidence>
<dbReference type="PRINTS" id="PR00371">
    <property type="entry name" value="FPNCR"/>
</dbReference>
<dbReference type="OMA" id="LFFGHQR"/>
<dbReference type="GO" id="GO:0010181">
    <property type="term" value="F:FMN binding"/>
    <property type="evidence" value="ECO:0007669"/>
    <property type="project" value="InterPro"/>
</dbReference>
<feature type="region of interest" description="Disordered" evidence="13">
    <location>
        <begin position="189"/>
        <end position="260"/>
    </location>
</feature>
<evidence type="ECO:0000256" key="5">
    <source>
        <dbReference type="ARBA" id="ARBA00022643"/>
    </source>
</evidence>
<dbReference type="OrthoDB" id="1856718at2759"/>
<sequence length="774" mass="86336">MSSTPLFICYGSETGNAKAIATRIYKACSELQLSKDTQLQTLNDFATNYKLRDRAKTMKQPTTTDNVSPHILDNKVNMIIICSTTGNGDVPQNADNFYRFIKLKSTPAQFFANLSYSLLGLGDSNYDSFCNAARNIDKRLLELGAERIGARAEADEVVGLEVSVEPYIAQVLQTLRKIYTESVESSSIAESVDTARSPRGAATDNASLIQPPNTPPRNVTSSSTSNVSPSSLTGQSSITSSSFSGNTEPTDSFPIPRKLSSGGKDQLEALSTLIAASHSSATEYLTIVRAEKLEEKAQVDDLAYYNLRLEELFGSHCDSSEDNLIFESDEHVPASNVAKTPNIFYSSIRGARYLTTTESSKQVLHLELDMTKAPMSQEASFKYEPGDALGIFCENDHEHVDSLIEKLKERGSLKLTPNDAPLSDTDPICIKCTDNSKLCIFPKHISSGENEIVNIRTILTKRVDIMAPVTVPMLQVLAKYCSNFNEKNAILKLTFDTALYNSQIVKQRANLFDILSWYPSCKPRLSHLLQELPPLLPRYYSISSSPIKHPDEAHIAFSIIKFETPPPYHTIRYGSCTSWLQNKAKKFWSSEEQVNIPVFVKPSPNFRLPENLNTPIIMIGPGTGVAPFRGFLQHRECMLDKKQSDGVNWLFFGCRSMKADFLYRDDLRDFETNSFVNLNLLVASSREADSGGGIWYGGSYVQDYLREYSANIVEMMMMKKGVLYVCGDAQSMATQVNRVLHQIIEEECNYSPEQAKQVVSEWQATGRYLKEVWS</sequence>
<keyword evidence="8" id="KW-0521">NADP</keyword>
<dbReference type="SUPFAM" id="SSF52343">
    <property type="entry name" value="Ferredoxin reductase-like, C-terminal NADP-linked domain"/>
    <property type="match status" value="1"/>
</dbReference>
<keyword evidence="10" id="KW-0486">Methionine biosynthesis</keyword>
<dbReference type="Pfam" id="PF00667">
    <property type="entry name" value="FAD_binding_1"/>
    <property type="match status" value="1"/>
</dbReference>
<keyword evidence="9" id="KW-0560">Oxidoreductase</keyword>
<dbReference type="PANTHER" id="PTHR19384">
    <property type="entry name" value="NITRIC OXIDE SYNTHASE-RELATED"/>
    <property type="match status" value="1"/>
</dbReference>
<gene>
    <name evidence="16" type="ORF">FDP41_007417</name>
</gene>
<dbReference type="SUPFAM" id="SSF52218">
    <property type="entry name" value="Flavoproteins"/>
    <property type="match status" value="1"/>
</dbReference>
<dbReference type="GO" id="GO:0009086">
    <property type="term" value="P:methionine biosynthetic process"/>
    <property type="evidence" value="ECO:0007669"/>
    <property type="project" value="UniProtKB-KW"/>
</dbReference>
<dbReference type="Gene3D" id="1.20.990.10">
    <property type="entry name" value="NADPH-cytochrome p450 Reductase, Chain A, domain 3"/>
    <property type="match status" value="1"/>
</dbReference>
<dbReference type="PROSITE" id="PS51384">
    <property type="entry name" value="FAD_FR"/>
    <property type="match status" value="1"/>
</dbReference>
<evidence type="ECO:0000256" key="9">
    <source>
        <dbReference type="ARBA" id="ARBA00023002"/>
    </source>
</evidence>
<dbReference type="Proteomes" id="UP000444721">
    <property type="component" value="Unassembled WGS sequence"/>
</dbReference>
<comment type="cofactor">
    <cofactor evidence="1">
        <name>FMN</name>
        <dbReference type="ChEBI" id="CHEBI:58210"/>
    </cofactor>
</comment>
<evidence type="ECO:0000313" key="16">
    <source>
        <dbReference type="EMBL" id="KAF0984240.1"/>
    </source>
</evidence>
<keyword evidence="17" id="KW-1185">Reference proteome</keyword>
<dbReference type="GO" id="GO:0050667">
    <property type="term" value="P:homocysteine metabolic process"/>
    <property type="evidence" value="ECO:0007669"/>
    <property type="project" value="TreeGrafter"/>
</dbReference>
<dbReference type="PANTHER" id="PTHR19384:SF84">
    <property type="entry name" value="METHIONINE SYNTHASE REDUCTASE"/>
    <property type="match status" value="1"/>
</dbReference>
<dbReference type="InterPro" id="IPR017938">
    <property type="entry name" value="Riboflavin_synthase-like_b-brl"/>
</dbReference>
<evidence type="ECO:0000256" key="6">
    <source>
        <dbReference type="ARBA" id="ARBA00022691"/>
    </source>
</evidence>
<evidence type="ECO:0000256" key="13">
    <source>
        <dbReference type="SAM" id="MobiDB-lite"/>
    </source>
</evidence>
<dbReference type="Gene3D" id="3.40.50.80">
    <property type="entry name" value="Nucleotide-binding domain of ferredoxin-NADP reductase (FNR) module"/>
    <property type="match status" value="1"/>
</dbReference>
<feature type="domain" description="Flavodoxin-like" evidence="14">
    <location>
        <begin position="6"/>
        <end position="172"/>
    </location>
</feature>
<protein>
    <recommendedName>
        <fullName evidence="12">Methionine synthase reductase</fullName>
        <ecNumber evidence="11">1.16.1.8</ecNumber>
    </recommendedName>
</protein>
<dbReference type="InterPro" id="IPR001709">
    <property type="entry name" value="Flavoprot_Pyr_Nucl_cyt_Rdtase"/>
</dbReference>
<evidence type="ECO:0000259" key="15">
    <source>
        <dbReference type="PROSITE" id="PS51384"/>
    </source>
</evidence>
<reference evidence="16 17" key="1">
    <citation type="journal article" date="2019" name="Sci. Rep.">
        <title>Nanopore sequencing improves the draft genome of the human pathogenic amoeba Naegleria fowleri.</title>
        <authorList>
            <person name="Liechti N."/>
            <person name="Schurch N."/>
            <person name="Bruggmann R."/>
            <person name="Wittwer M."/>
        </authorList>
    </citation>
    <scope>NUCLEOTIDE SEQUENCE [LARGE SCALE GENOMIC DNA]</scope>
    <source>
        <strain evidence="16 17">ATCC 30894</strain>
    </source>
</reference>
<dbReference type="Gene3D" id="3.40.50.360">
    <property type="match status" value="1"/>
</dbReference>
<dbReference type="GO" id="GO:0005829">
    <property type="term" value="C:cytosol"/>
    <property type="evidence" value="ECO:0007669"/>
    <property type="project" value="TreeGrafter"/>
</dbReference>
<dbReference type="PRINTS" id="PR00369">
    <property type="entry name" value="FLAVODOXIN"/>
</dbReference>
<dbReference type="InterPro" id="IPR039261">
    <property type="entry name" value="FNR_nucleotide-bd"/>
</dbReference>
<dbReference type="FunFam" id="3.40.50.80:FF:000001">
    <property type="entry name" value="NADPH--cytochrome P450 reductase 1"/>
    <property type="match status" value="1"/>
</dbReference>
<dbReference type="RefSeq" id="XP_044568953.1">
    <property type="nucleotide sequence ID" value="XM_044711160.1"/>
</dbReference>
<keyword evidence="5" id="KW-0288">FMN</keyword>
<dbReference type="EMBL" id="VFQX01000003">
    <property type="protein sequence ID" value="KAF0984240.1"/>
    <property type="molecule type" value="Genomic_DNA"/>
</dbReference>
<dbReference type="GO" id="GO:0030586">
    <property type="term" value="F:[methionine synthase] reductase (NADPH) activity"/>
    <property type="evidence" value="ECO:0007669"/>
    <property type="project" value="UniProtKB-EC"/>
</dbReference>
<dbReference type="EC" id="1.16.1.8" evidence="11"/>
<evidence type="ECO:0000256" key="10">
    <source>
        <dbReference type="ARBA" id="ARBA00023167"/>
    </source>
</evidence>
<evidence type="ECO:0000256" key="2">
    <source>
        <dbReference type="ARBA" id="ARBA00001974"/>
    </source>
</evidence>
<accession>A0A6A5CF90</accession>
<feature type="compositionally biased region" description="Low complexity" evidence="13">
    <location>
        <begin position="216"/>
        <end position="244"/>
    </location>
</feature>
<dbReference type="GeneID" id="68114635"/>
<dbReference type="Gene3D" id="2.40.30.10">
    <property type="entry name" value="Translation factors"/>
    <property type="match status" value="1"/>
</dbReference>
<proteinExistence type="predicted"/>
<dbReference type="InterPro" id="IPR008254">
    <property type="entry name" value="Flavodoxin/NO_synth"/>
</dbReference>
<dbReference type="InterPro" id="IPR001433">
    <property type="entry name" value="OxRdtase_FAD/NAD-bd"/>
</dbReference>
<dbReference type="InterPro" id="IPR029039">
    <property type="entry name" value="Flavoprotein-like_sf"/>
</dbReference>
<feature type="domain" description="FAD-binding FR-type" evidence="15">
    <location>
        <begin position="341"/>
        <end position="609"/>
    </location>
</feature>
<dbReference type="Pfam" id="PF00175">
    <property type="entry name" value="NAD_binding_1"/>
    <property type="match status" value="1"/>
</dbReference>
<evidence type="ECO:0000256" key="12">
    <source>
        <dbReference type="ARBA" id="ARBA00040659"/>
    </source>
</evidence>
<name>A0A6A5CF90_NAEFO</name>
<comment type="caution">
    <text evidence="16">The sequence shown here is derived from an EMBL/GenBank/DDBJ whole genome shotgun (WGS) entry which is preliminary data.</text>
</comment>
<evidence type="ECO:0000256" key="1">
    <source>
        <dbReference type="ARBA" id="ARBA00001917"/>
    </source>
</evidence>
<keyword evidence="4" id="KW-0285">Flavoprotein</keyword>
<dbReference type="AlphaFoldDB" id="A0A6A5CF90"/>
<organism evidence="16 17">
    <name type="scientific">Naegleria fowleri</name>
    <name type="common">Brain eating amoeba</name>
    <dbReference type="NCBI Taxonomy" id="5763"/>
    <lineage>
        <taxon>Eukaryota</taxon>
        <taxon>Discoba</taxon>
        <taxon>Heterolobosea</taxon>
        <taxon>Tetramitia</taxon>
        <taxon>Eutetramitia</taxon>
        <taxon>Vahlkampfiidae</taxon>
        <taxon>Naegleria</taxon>
    </lineage>
</organism>
<dbReference type="SUPFAM" id="SSF63380">
    <property type="entry name" value="Riboflavin synthase domain-like"/>
    <property type="match status" value="1"/>
</dbReference>
<evidence type="ECO:0000313" key="17">
    <source>
        <dbReference type="Proteomes" id="UP000444721"/>
    </source>
</evidence>
<evidence type="ECO:0000259" key="14">
    <source>
        <dbReference type="PROSITE" id="PS50902"/>
    </source>
</evidence>
<evidence type="ECO:0000256" key="7">
    <source>
        <dbReference type="ARBA" id="ARBA00022827"/>
    </source>
</evidence>
<evidence type="ECO:0000256" key="3">
    <source>
        <dbReference type="ARBA" id="ARBA00022605"/>
    </source>
</evidence>
<evidence type="ECO:0000256" key="8">
    <source>
        <dbReference type="ARBA" id="ARBA00022857"/>
    </source>
</evidence>
<keyword evidence="3" id="KW-0028">Amino-acid biosynthesis</keyword>
<dbReference type="PROSITE" id="PS50902">
    <property type="entry name" value="FLAVODOXIN_LIKE"/>
    <property type="match status" value="1"/>
</dbReference>
<keyword evidence="6" id="KW-0949">S-adenosyl-L-methionine</keyword>
<dbReference type="InterPro" id="IPR001094">
    <property type="entry name" value="Flavdoxin-like"/>
</dbReference>
<dbReference type="VEuPathDB" id="AmoebaDB:FDP41_007417"/>
<dbReference type="VEuPathDB" id="AmoebaDB:NF0000800"/>
<dbReference type="InterPro" id="IPR003097">
    <property type="entry name" value="CysJ-like_FAD-binding"/>
</dbReference>